<accession>A0A820EP28</accession>
<dbReference type="AlphaFoldDB" id="A0A820EP28"/>
<name>A0A820EP28_9BILA</name>
<feature type="non-terminal residue" evidence="1">
    <location>
        <position position="1"/>
    </location>
</feature>
<evidence type="ECO:0000313" key="1">
    <source>
        <dbReference type="EMBL" id="CAF4249785.1"/>
    </source>
</evidence>
<reference evidence="1" key="1">
    <citation type="submission" date="2021-02" db="EMBL/GenBank/DDBJ databases">
        <authorList>
            <person name="Nowell W R."/>
        </authorList>
    </citation>
    <scope>NUCLEOTIDE SEQUENCE</scope>
</reference>
<evidence type="ECO:0000313" key="2">
    <source>
        <dbReference type="Proteomes" id="UP000663842"/>
    </source>
</evidence>
<comment type="caution">
    <text evidence="1">The sequence shown here is derived from an EMBL/GenBank/DDBJ whole genome shotgun (WGS) entry which is preliminary data.</text>
</comment>
<organism evidence="1 2">
    <name type="scientific">Rotaria magnacalcarata</name>
    <dbReference type="NCBI Taxonomy" id="392030"/>
    <lineage>
        <taxon>Eukaryota</taxon>
        <taxon>Metazoa</taxon>
        <taxon>Spiralia</taxon>
        <taxon>Gnathifera</taxon>
        <taxon>Rotifera</taxon>
        <taxon>Eurotatoria</taxon>
        <taxon>Bdelloidea</taxon>
        <taxon>Philodinida</taxon>
        <taxon>Philodinidae</taxon>
        <taxon>Rotaria</taxon>
    </lineage>
</organism>
<protein>
    <submittedName>
        <fullName evidence="1">Uncharacterized protein</fullName>
    </submittedName>
</protein>
<dbReference type="EMBL" id="CAJOBF010008169">
    <property type="protein sequence ID" value="CAF4249785.1"/>
    <property type="molecule type" value="Genomic_DNA"/>
</dbReference>
<sequence length="248" mass="27921">CETEDWCDRQFMLDYIDWLAKDNYEKLENYVSSLFDGPVGKPGACIVGEHEFEQCGSDACYLHLQFIEEPWITNCASDSEKHTTLQIAGVLLFVEKNEINNVQEGQTLQKYNINWEAIYATYICQSHTCNNIQATLLISEAMALHYQDRLQTLEEIAIAKAMVTKLPTTKPSTLATASITLMYESNSNPISSSIWTTSTIEAAMAEWLRCSAHIHKIVCSNLGAIIHRITLDKLLTAALSRITHPIAR</sequence>
<proteinExistence type="predicted"/>
<dbReference type="Proteomes" id="UP000663842">
    <property type="component" value="Unassembled WGS sequence"/>
</dbReference>
<gene>
    <name evidence="1" type="ORF">UXM345_LOCUS30662</name>
</gene>